<dbReference type="OrthoDB" id="6078385at2"/>
<reference evidence="2 3" key="1">
    <citation type="submission" date="2017-11" db="EMBL/GenBank/DDBJ databases">
        <title>Genomic Encyclopedia of Type Strains, Phase III (KMG-III): the genomes of soil and plant-associated and newly described type strains.</title>
        <authorList>
            <person name="Whitman W."/>
        </authorList>
    </citation>
    <scope>NUCLEOTIDE SEQUENCE [LARGE SCALE GENOMIC DNA]</scope>
    <source>
        <strain evidence="2 3">CGMCC 1.12274</strain>
    </source>
</reference>
<dbReference type="GO" id="GO:0016020">
    <property type="term" value="C:membrane"/>
    <property type="evidence" value="ECO:0007669"/>
    <property type="project" value="InterPro"/>
</dbReference>
<dbReference type="EMBL" id="PHUF01000005">
    <property type="protein sequence ID" value="PKB13980.1"/>
    <property type="molecule type" value="Genomic_DNA"/>
</dbReference>
<proteinExistence type="predicted"/>
<accession>A0A2N0H4X2</accession>
<evidence type="ECO:0000313" key="2">
    <source>
        <dbReference type="EMBL" id="PKB13980.1"/>
    </source>
</evidence>
<feature type="transmembrane region" description="Helical" evidence="1">
    <location>
        <begin position="21"/>
        <end position="46"/>
    </location>
</feature>
<feature type="transmembrane region" description="Helical" evidence="1">
    <location>
        <begin position="77"/>
        <end position="95"/>
    </location>
</feature>
<protein>
    <submittedName>
        <fullName evidence="2">MerC mercury resistance protein</fullName>
    </submittedName>
</protein>
<feature type="transmembrane region" description="Helical" evidence="1">
    <location>
        <begin position="101"/>
        <end position="119"/>
    </location>
</feature>
<evidence type="ECO:0000256" key="1">
    <source>
        <dbReference type="SAM" id="Phobius"/>
    </source>
</evidence>
<gene>
    <name evidence="2" type="ORF">B0I00_2608</name>
</gene>
<evidence type="ECO:0000313" key="3">
    <source>
        <dbReference type="Proteomes" id="UP000232587"/>
    </source>
</evidence>
<sequence length="124" mass="12672">MRLAMLSIRDRLDRVGVLLSGLCAVHCLASLMLVAGLGLGGGWLLAPAIHRIGLALAIAVGAMTLVVGAIRHRDPVPLHAGAVGLALMTLALFVGHGAEEAILTIAGVSVLAYAHLRNIRAGSC</sequence>
<dbReference type="GO" id="GO:0015097">
    <property type="term" value="F:mercury ion transmembrane transporter activity"/>
    <property type="evidence" value="ECO:0007669"/>
    <property type="project" value="InterPro"/>
</dbReference>
<dbReference type="AlphaFoldDB" id="A0A2N0H4X2"/>
<organism evidence="2 3">
    <name type="scientific">Novosphingobium kunmingense</name>
    <dbReference type="NCBI Taxonomy" id="1211806"/>
    <lineage>
        <taxon>Bacteria</taxon>
        <taxon>Pseudomonadati</taxon>
        <taxon>Pseudomonadota</taxon>
        <taxon>Alphaproteobacteria</taxon>
        <taxon>Sphingomonadales</taxon>
        <taxon>Sphingomonadaceae</taxon>
        <taxon>Novosphingobium</taxon>
    </lineage>
</organism>
<dbReference type="InterPro" id="IPR004891">
    <property type="entry name" value="Mercury-R_MerC"/>
</dbReference>
<dbReference type="Pfam" id="PF03203">
    <property type="entry name" value="MerC"/>
    <property type="match status" value="1"/>
</dbReference>
<keyword evidence="3" id="KW-1185">Reference proteome</keyword>
<name>A0A2N0H4X2_9SPHN</name>
<dbReference type="RefSeq" id="WP_100867842.1">
    <property type="nucleotide sequence ID" value="NZ_PHUF01000005.1"/>
</dbReference>
<dbReference type="Proteomes" id="UP000232587">
    <property type="component" value="Unassembled WGS sequence"/>
</dbReference>
<comment type="caution">
    <text evidence="2">The sequence shown here is derived from an EMBL/GenBank/DDBJ whole genome shotgun (WGS) entry which is preliminary data.</text>
</comment>
<feature type="transmembrane region" description="Helical" evidence="1">
    <location>
        <begin position="52"/>
        <end position="70"/>
    </location>
</feature>
<keyword evidence="1" id="KW-1133">Transmembrane helix</keyword>
<keyword evidence="1" id="KW-0812">Transmembrane</keyword>
<keyword evidence="1" id="KW-0472">Membrane</keyword>